<dbReference type="Proteomes" id="UP000799118">
    <property type="component" value="Unassembled WGS sequence"/>
</dbReference>
<name>A0A6A4GC06_9AGAR</name>
<sequence length="60" mass="6705">YSYIFCTGGIAGAIVANRLTENANFKVLHFVRPFIVLECALLTSLSQQYGNIVYRHSPVQ</sequence>
<evidence type="ECO:0000313" key="2">
    <source>
        <dbReference type="Proteomes" id="UP000799118"/>
    </source>
</evidence>
<dbReference type="OrthoDB" id="269227at2759"/>
<reference evidence="1" key="1">
    <citation type="journal article" date="2019" name="Environ. Microbiol.">
        <title>Fungal ecological strategies reflected in gene transcription - a case study of two litter decomposers.</title>
        <authorList>
            <person name="Barbi F."/>
            <person name="Kohler A."/>
            <person name="Barry K."/>
            <person name="Baskaran P."/>
            <person name="Daum C."/>
            <person name="Fauchery L."/>
            <person name="Ihrmark K."/>
            <person name="Kuo A."/>
            <person name="LaButti K."/>
            <person name="Lipzen A."/>
            <person name="Morin E."/>
            <person name="Grigoriev I.V."/>
            <person name="Henrissat B."/>
            <person name="Lindahl B."/>
            <person name="Martin F."/>
        </authorList>
    </citation>
    <scope>NUCLEOTIDE SEQUENCE</scope>
    <source>
        <strain evidence="1">JB14</strain>
    </source>
</reference>
<feature type="non-terminal residue" evidence="1">
    <location>
        <position position="1"/>
    </location>
</feature>
<dbReference type="InterPro" id="IPR036188">
    <property type="entry name" value="FAD/NAD-bd_sf"/>
</dbReference>
<gene>
    <name evidence="1" type="ORF">BT96DRAFT_844720</name>
</gene>
<dbReference type="Gene3D" id="3.50.50.60">
    <property type="entry name" value="FAD/NAD(P)-binding domain"/>
    <property type="match status" value="1"/>
</dbReference>
<accession>A0A6A4GC06</accession>
<protein>
    <submittedName>
        <fullName evidence="1">Uncharacterized protein</fullName>
    </submittedName>
</protein>
<organism evidence="1 2">
    <name type="scientific">Gymnopus androsaceus JB14</name>
    <dbReference type="NCBI Taxonomy" id="1447944"/>
    <lineage>
        <taxon>Eukaryota</taxon>
        <taxon>Fungi</taxon>
        <taxon>Dikarya</taxon>
        <taxon>Basidiomycota</taxon>
        <taxon>Agaricomycotina</taxon>
        <taxon>Agaricomycetes</taxon>
        <taxon>Agaricomycetidae</taxon>
        <taxon>Agaricales</taxon>
        <taxon>Marasmiineae</taxon>
        <taxon>Omphalotaceae</taxon>
        <taxon>Gymnopus</taxon>
    </lineage>
</organism>
<dbReference type="EMBL" id="ML770771">
    <property type="protein sequence ID" value="KAE9383007.1"/>
    <property type="molecule type" value="Genomic_DNA"/>
</dbReference>
<dbReference type="AlphaFoldDB" id="A0A6A4GC06"/>
<evidence type="ECO:0000313" key="1">
    <source>
        <dbReference type="EMBL" id="KAE9383007.1"/>
    </source>
</evidence>
<keyword evidence="2" id="KW-1185">Reference proteome</keyword>
<proteinExistence type="predicted"/>